<dbReference type="CDD" id="cd03791">
    <property type="entry name" value="GT5_Glycogen_synthase_DULL1-like"/>
    <property type="match status" value="1"/>
</dbReference>
<dbReference type="CAZy" id="GT5">
    <property type="family name" value="Glycosyltransferase Family 5"/>
</dbReference>
<proteinExistence type="inferred from homology"/>
<dbReference type="PANTHER" id="PTHR46083:SF1">
    <property type="entry name" value="GLYCOGEN SYNTHASE 2-RELATED"/>
    <property type="match status" value="1"/>
</dbReference>
<dbReference type="GO" id="GO:0009011">
    <property type="term" value="F:alpha-1,4-glucan glucosyltransferase (ADP-glucose donor) activity"/>
    <property type="evidence" value="ECO:0007669"/>
    <property type="project" value="UniProtKB-UniRule"/>
</dbReference>
<keyword evidence="6 7" id="KW-0320">Glycogen biosynthesis</keyword>
<sequence>MYIVQIASECAPAIKAGGLGDVVYGLSRGLSNQGHNVEIILPKYDCMRYDQIGEMSEAYQDLWVPWNNGSIHCTVLYAEIYGQKCFFIESHSNENFFNRNKIYGDWDDPLRFAFFSKASLEFLLKSGKRPDIIHCHDGQTGLIPVLLYEIYQHQGMGNQRVCYTIHNFKHQSVALRNVLGAAGLGDHLFTDDRLKDNGRHDAINFMKGGIVYANHVTTVSPHHAWEARFSSEGYGLGSTLGVHHEKFSGILNGIDDKFWNPKVDKYLPTNYGIADFELKARNKKALRERLWLRDPDKPTPRPIVAYIGRLDAQKGVDLVLHAIDYALFRSAQFVLLGSPTGNELGRLFGGKKNHFNNNPDVHLELTFNEELSHLVYAGADMMIVPSNYEPCGLTQMISLRYGTVPIVRGVGGLKNTVFDVDYDESIAPEKRNGYVFYQTDHSALDSALGRAIDLWYNNPEDFVELAKQGMRYDYSWKDPAQEYVKVYDKIRVPSAI</sequence>
<dbReference type="Pfam" id="PF00534">
    <property type="entry name" value="Glycos_transf_1"/>
    <property type="match status" value="1"/>
</dbReference>
<evidence type="ECO:0000259" key="9">
    <source>
        <dbReference type="Pfam" id="PF08323"/>
    </source>
</evidence>
<dbReference type="NCBIfam" id="NF001902">
    <property type="entry name" value="PRK00654.2-1"/>
    <property type="match status" value="1"/>
</dbReference>
<dbReference type="InterPro" id="IPR011835">
    <property type="entry name" value="GS/SS"/>
</dbReference>
<dbReference type="HOGENOM" id="CLU_009583_18_3_3"/>
<evidence type="ECO:0000256" key="3">
    <source>
        <dbReference type="ARBA" id="ARBA00010281"/>
    </source>
</evidence>
<dbReference type="OrthoDB" id="9808590at2"/>
<comment type="similarity">
    <text evidence="3 7">Belongs to the glycosyltransferase 1 family. Bacterial/plant glycogen synthase subfamily.</text>
</comment>
<feature type="binding site" evidence="7">
    <location>
        <position position="15"/>
    </location>
    <ligand>
        <name>ADP-alpha-D-glucose</name>
        <dbReference type="ChEBI" id="CHEBI:57498"/>
    </ligand>
</feature>
<dbReference type="EC" id="2.4.1.21" evidence="7"/>
<dbReference type="NCBIfam" id="NF001905">
    <property type="entry name" value="PRK00654.2-4"/>
    <property type="match status" value="1"/>
</dbReference>
<dbReference type="HAMAP" id="MF_00484">
    <property type="entry name" value="Glycogen_synth"/>
    <property type="match status" value="1"/>
</dbReference>
<dbReference type="InterPro" id="IPR001296">
    <property type="entry name" value="Glyco_trans_1"/>
</dbReference>
<keyword evidence="4 7" id="KW-0328">Glycosyltransferase</keyword>
<organism evidence="10 11">
    <name type="scientific">Rippkaea orientalis (strain PCC 8801 / RF-1)</name>
    <name type="common">Cyanothece sp. (strain PCC 8801)</name>
    <dbReference type="NCBI Taxonomy" id="41431"/>
    <lineage>
        <taxon>Bacteria</taxon>
        <taxon>Bacillati</taxon>
        <taxon>Cyanobacteriota</taxon>
        <taxon>Cyanophyceae</taxon>
        <taxon>Oscillatoriophycideae</taxon>
        <taxon>Chroococcales</taxon>
        <taxon>Aphanothecaceae</taxon>
        <taxon>Rippkaea</taxon>
        <taxon>Rippkaea orientalis</taxon>
    </lineage>
</organism>
<evidence type="ECO:0000256" key="4">
    <source>
        <dbReference type="ARBA" id="ARBA00022676"/>
    </source>
</evidence>
<comment type="catalytic activity">
    <reaction evidence="1 7">
        <text>[(1-&gt;4)-alpha-D-glucosyl](n) + ADP-alpha-D-glucose = [(1-&gt;4)-alpha-D-glucosyl](n+1) + ADP + H(+)</text>
        <dbReference type="Rhea" id="RHEA:18189"/>
        <dbReference type="Rhea" id="RHEA-COMP:9584"/>
        <dbReference type="Rhea" id="RHEA-COMP:9587"/>
        <dbReference type="ChEBI" id="CHEBI:15378"/>
        <dbReference type="ChEBI" id="CHEBI:15444"/>
        <dbReference type="ChEBI" id="CHEBI:57498"/>
        <dbReference type="ChEBI" id="CHEBI:456216"/>
        <dbReference type="EC" id="2.4.1.21"/>
    </reaction>
</comment>
<dbReference type="STRING" id="41431.PCC8801_0845"/>
<evidence type="ECO:0000313" key="11">
    <source>
        <dbReference type="Proteomes" id="UP000008204"/>
    </source>
</evidence>
<dbReference type="Pfam" id="PF08323">
    <property type="entry name" value="Glyco_transf_5"/>
    <property type="match status" value="1"/>
</dbReference>
<evidence type="ECO:0000256" key="7">
    <source>
        <dbReference type="HAMAP-Rule" id="MF_00484"/>
    </source>
</evidence>
<gene>
    <name evidence="7" type="primary">glgA</name>
    <name evidence="10" type="ordered locus">PCC8801_0845</name>
</gene>
<evidence type="ECO:0000256" key="6">
    <source>
        <dbReference type="ARBA" id="ARBA00023056"/>
    </source>
</evidence>
<protein>
    <recommendedName>
        <fullName evidence="7">Glycogen synthase</fullName>
        <ecNumber evidence="7">2.4.1.21</ecNumber>
    </recommendedName>
    <alternativeName>
        <fullName evidence="7">Starch [bacterial glycogen] synthase</fullName>
    </alternativeName>
</protein>
<dbReference type="SUPFAM" id="SSF53756">
    <property type="entry name" value="UDP-Glycosyltransferase/glycogen phosphorylase"/>
    <property type="match status" value="1"/>
</dbReference>
<evidence type="ECO:0000256" key="2">
    <source>
        <dbReference type="ARBA" id="ARBA00002764"/>
    </source>
</evidence>
<dbReference type="Proteomes" id="UP000008204">
    <property type="component" value="Chromosome"/>
</dbReference>
<reference evidence="11" key="1">
    <citation type="journal article" date="2011" name="MBio">
        <title>Novel metabolic attributes of the genus Cyanothece, comprising a group of unicellular nitrogen-fixing Cyanobacteria.</title>
        <authorList>
            <person name="Bandyopadhyay A."/>
            <person name="Elvitigala T."/>
            <person name="Welsh E."/>
            <person name="Stockel J."/>
            <person name="Liberton M."/>
            <person name="Min H."/>
            <person name="Sherman L.A."/>
            <person name="Pakrasi H.B."/>
        </authorList>
    </citation>
    <scope>NUCLEOTIDE SEQUENCE [LARGE SCALE GENOMIC DNA]</scope>
    <source>
        <strain evidence="11">PCC 8801</strain>
    </source>
</reference>
<accession>B7JYQ5</accession>
<dbReference type="InterPro" id="IPR013534">
    <property type="entry name" value="Starch_synth_cat_dom"/>
</dbReference>
<dbReference type="AlphaFoldDB" id="B7JYQ5"/>
<dbReference type="EMBL" id="CP001287">
    <property type="protein sequence ID" value="ACK64925.1"/>
    <property type="molecule type" value="Genomic_DNA"/>
</dbReference>
<feature type="domain" description="Starch synthase catalytic" evidence="9">
    <location>
        <begin position="3"/>
        <end position="240"/>
    </location>
</feature>
<dbReference type="UniPathway" id="UPA00164"/>
<dbReference type="Gene3D" id="3.40.50.2000">
    <property type="entry name" value="Glycogen Phosphorylase B"/>
    <property type="match status" value="2"/>
</dbReference>
<keyword evidence="11" id="KW-1185">Reference proteome</keyword>
<feature type="domain" description="Glycosyl transferase family 1" evidence="8">
    <location>
        <begin position="293"/>
        <end position="467"/>
    </location>
</feature>
<dbReference type="eggNOG" id="COG0297">
    <property type="taxonomic scope" value="Bacteria"/>
</dbReference>
<dbReference type="PANTHER" id="PTHR46083">
    <property type="match status" value="1"/>
</dbReference>
<name>B7JYQ5_RIPO1</name>
<comment type="function">
    <text evidence="2 7">Synthesizes alpha-1,4-glucan chains using ADP-glucose.</text>
</comment>
<dbReference type="GO" id="GO:0005978">
    <property type="term" value="P:glycogen biosynthetic process"/>
    <property type="evidence" value="ECO:0007669"/>
    <property type="project" value="UniProtKB-UniRule"/>
</dbReference>
<dbReference type="RefSeq" id="WP_012594200.1">
    <property type="nucleotide sequence ID" value="NC_011726.1"/>
</dbReference>
<comment type="pathway">
    <text evidence="7">Glycan biosynthesis; glycogen biosynthesis.</text>
</comment>
<dbReference type="GO" id="GO:0004373">
    <property type="term" value="F:alpha-1,4-glucan glucosyltransferase (UDP-glucose donor) activity"/>
    <property type="evidence" value="ECO:0007669"/>
    <property type="project" value="InterPro"/>
</dbReference>
<evidence type="ECO:0000256" key="1">
    <source>
        <dbReference type="ARBA" id="ARBA00001478"/>
    </source>
</evidence>
<keyword evidence="5 7" id="KW-0808">Transferase</keyword>
<evidence type="ECO:0000313" key="10">
    <source>
        <dbReference type="EMBL" id="ACK64925.1"/>
    </source>
</evidence>
<dbReference type="KEGG" id="cyp:PCC8801_0845"/>
<evidence type="ECO:0000256" key="5">
    <source>
        <dbReference type="ARBA" id="ARBA00022679"/>
    </source>
</evidence>
<evidence type="ECO:0000259" key="8">
    <source>
        <dbReference type="Pfam" id="PF00534"/>
    </source>
</evidence>
<dbReference type="NCBIfam" id="TIGR02095">
    <property type="entry name" value="glgA"/>
    <property type="match status" value="1"/>
</dbReference>